<dbReference type="AlphaFoldDB" id="A0A6J1SKR1"/>
<sequence>MTEMDENHNNEQQFLDNSCLSNEIESCFELMESSQESQLFFKHEPLVLSAALECKRSTSPKMETCKLCYKRVSYLKKHMLVHSKEKPFKCEECDHCCSQKSNLNRHINSKHSNKYVRCPECGVNFKRNDKLKDHMTKFHNWSF</sequence>
<evidence type="ECO:0000256" key="5">
    <source>
        <dbReference type="ARBA" id="ARBA00023242"/>
    </source>
</evidence>
<dbReference type="PANTHER" id="PTHR23235">
    <property type="entry name" value="KRUEPPEL-LIKE TRANSCRIPTION FACTOR"/>
    <property type="match status" value="1"/>
</dbReference>
<dbReference type="FunFam" id="3.30.160.60:FF:000604">
    <property type="entry name" value="Histone H4 transcription factor-like Protein"/>
    <property type="match status" value="1"/>
</dbReference>
<dbReference type="GO" id="GO:0000978">
    <property type="term" value="F:RNA polymerase II cis-regulatory region sequence-specific DNA binding"/>
    <property type="evidence" value="ECO:0007669"/>
    <property type="project" value="TreeGrafter"/>
</dbReference>
<dbReference type="Proteomes" id="UP000504606">
    <property type="component" value="Unplaced"/>
</dbReference>
<feature type="domain" description="C2H2-type" evidence="7">
    <location>
        <begin position="116"/>
        <end position="139"/>
    </location>
</feature>
<dbReference type="InterPro" id="IPR036236">
    <property type="entry name" value="Znf_C2H2_sf"/>
</dbReference>
<evidence type="ECO:0000256" key="1">
    <source>
        <dbReference type="ARBA" id="ARBA00022723"/>
    </source>
</evidence>
<keyword evidence="1" id="KW-0479">Metal-binding</keyword>
<dbReference type="Pfam" id="PF00096">
    <property type="entry name" value="zf-C2H2"/>
    <property type="match status" value="2"/>
</dbReference>
<dbReference type="PANTHER" id="PTHR23235:SF142">
    <property type="entry name" value="ZINC FINGER PROTEIN 384"/>
    <property type="match status" value="1"/>
</dbReference>
<evidence type="ECO:0000256" key="4">
    <source>
        <dbReference type="ARBA" id="ARBA00022833"/>
    </source>
</evidence>
<feature type="domain" description="C2H2-type" evidence="7">
    <location>
        <begin position="52"/>
        <end position="87"/>
    </location>
</feature>
<evidence type="ECO:0000256" key="6">
    <source>
        <dbReference type="PROSITE-ProRule" id="PRU00042"/>
    </source>
</evidence>
<feature type="domain" description="C2H2-type" evidence="7">
    <location>
        <begin position="88"/>
        <end position="116"/>
    </location>
</feature>
<reference evidence="9" key="1">
    <citation type="submission" date="2025-08" db="UniProtKB">
        <authorList>
            <consortium name="RefSeq"/>
        </authorList>
    </citation>
    <scope>IDENTIFICATION</scope>
    <source>
        <tissue evidence="9">Whole organism</tissue>
    </source>
</reference>
<evidence type="ECO:0000313" key="9">
    <source>
        <dbReference type="RefSeq" id="XP_026281869.1"/>
    </source>
</evidence>
<evidence type="ECO:0000313" key="8">
    <source>
        <dbReference type="Proteomes" id="UP000504606"/>
    </source>
</evidence>
<proteinExistence type="predicted"/>
<accession>A0A6J1SKR1</accession>
<gene>
    <name evidence="9" type="primary">LOC113208862</name>
</gene>
<dbReference type="RefSeq" id="XP_026281869.1">
    <property type="nucleotide sequence ID" value="XM_026426084.2"/>
</dbReference>
<dbReference type="Gene3D" id="3.30.160.60">
    <property type="entry name" value="Classic Zinc Finger"/>
    <property type="match status" value="2"/>
</dbReference>
<protein>
    <submittedName>
        <fullName evidence="9">Zinc finger protein 263-like</fullName>
    </submittedName>
</protein>
<evidence type="ECO:0000256" key="3">
    <source>
        <dbReference type="ARBA" id="ARBA00022771"/>
    </source>
</evidence>
<evidence type="ECO:0000256" key="2">
    <source>
        <dbReference type="ARBA" id="ARBA00022737"/>
    </source>
</evidence>
<dbReference type="KEGG" id="foc:113208862"/>
<dbReference type="GeneID" id="113208862"/>
<keyword evidence="2" id="KW-0677">Repeat</keyword>
<dbReference type="SMART" id="SM00355">
    <property type="entry name" value="ZnF_C2H2"/>
    <property type="match status" value="3"/>
</dbReference>
<dbReference type="GO" id="GO:0000981">
    <property type="term" value="F:DNA-binding transcription factor activity, RNA polymerase II-specific"/>
    <property type="evidence" value="ECO:0007669"/>
    <property type="project" value="TreeGrafter"/>
</dbReference>
<dbReference type="OrthoDB" id="9439903at2759"/>
<dbReference type="GO" id="GO:0008270">
    <property type="term" value="F:zinc ion binding"/>
    <property type="evidence" value="ECO:0007669"/>
    <property type="project" value="UniProtKB-KW"/>
</dbReference>
<dbReference type="InterPro" id="IPR013087">
    <property type="entry name" value="Znf_C2H2_type"/>
</dbReference>
<keyword evidence="8" id="KW-1185">Reference proteome</keyword>
<keyword evidence="4" id="KW-0862">Zinc</keyword>
<dbReference type="PROSITE" id="PS50157">
    <property type="entry name" value="ZINC_FINGER_C2H2_2"/>
    <property type="match status" value="3"/>
</dbReference>
<keyword evidence="3 6" id="KW-0863">Zinc-finger</keyword>
<name>A0A6J1SKR1_FRAOC</name>
<dbReference type="SUPFAM" id="SSF57667">
    <property type="entry name" value="beta-beta-alpha zinc fingers"/>
    <property type="match status" value="1"/>
</dbReference>
<dbReference type="PROSITE" id="PS00028">
    <property type="entry name" value="ZINC_FINGER_C2H2_1"/>
    <property type="match status" value="2"/>
</dbReference>
<keyword evidence="5" id="KW-0539">Nucleus</keyword>
<evidence type="ECO:0000259" key="7">
    <source>
        <dbReference type="PROSITE" id="PS50157"/>
    </source>
</evidence>
<organism evidence="8 9">
    <name type="scientific">Frankliniella occidentalis</name>
    <name type="common">Western flower thrips</name>
    <name type="synonym">Euthrips occidentalis</name>
    <dbReference type="NCBI Taxonomy" id="133901"/>
    <lineage>
        <taxon>Eukaryota</taxon>
        <taxon>Metazoa</taxon>
        <taxon>Ecdysozoa</taxon>
        <taxon>Arthropoda</taxon>
        <taxon>Hexapoda</taxon>
        <taxon>Insecta</taxon>
        <taxon>Pterygota</taxon>
        <taxon>Neoptera</taxon>
        <taxon>Paraneoptera</taxon>
        <taxon>Thysanoptera</taxon>
        <taxon>Terebrantia</taxon>
        <taxon>Thripoidea</taxon>
        <taxon>Thripidae</taxon>
        <taxon>Frankliniella</taxon>
    </lineage>
</organism>